<comment type="caution">
    <text evidence="6">The sequence shown here is derived from an EMBL/GenBank/DDBJ whole genome shotgun (WGS) entry which is preliminary data.</text>
</comment>
<sequence>MRLRHIEVFHAIMRTGSLSKAAQLLCVSQPAVSKVLAHAEHSLGIRLFHRSHGRLHPTREAQLLFDETQKLQTNLDRVSVLARNLALRPGGHLRIGCLPSLGLSIIPHVVEKFRAICPDVSLRIDTRHTKELVTALLTRDLDLAVGIDPPSHPGITAVEVARSRIVIVGAPDKDGRALPNSLEGFVAMQTGSALGPTTRSVRLSELRLRRMACRITPHQLKFALGMSREPLPRAA</sequence>
<gene>
    <name evidence="6" type="ORF">HDG41_007147</name>
</gene>
<dbReference type="Gene3D" id="3.40.190.10">
    <property type="entry name" value="Periplasmic binding protein-like II"/>
    <property type="match status" value="1"/>
</dbReference>
<organism evidence="6 7">
    <name type="scientific">Paraburkholderia youngii</name>
    <dbReference type="NCBI Taxonomy" id="2782701"/>
    <lineage>
        <taxon>Bacteria</taxon>
        <taxon>Pseudomonadati</taxon>
        <taxon>Pseudomonadota</taxon>
        <taxon>Betaproteobacteria</taxon>
        <taxon>Burkholderiales</taxon>
        <taxon>Burkholderiaceae</taxon>
        <taxon>Paraburkholderia</taxon>
    </lineage>
</organism>
<comment type="similarity">
    <text evidence="1">Belongs to the LysR transcriptional regulatory family.</text>
</comment>
<dbReference type="Pfam" id="PF00126">
    <property type="entry name" value="HTH_1"/>
    <property type="match status" value="1"/>
</dbReference>
<evidence type="ECO:0000256" key="1">
    <source>
        <dbReference type="ARBA" id="ARBA00009437"/>
    </source>
</evidence>
<dbReference type="Pfam" id="PF03466">
    <property type="entry name" value="LysR_substrate"/>
    <property type="match status" value="1"/>
</dbReference>
<proteinExistence type="inferred from homology"/>
<keyword evidence="3 6" id="KW-0238">DNA-binding</keyword>
<dbReference type="InterPro" id="IPR005119">
    <property type="entry name" value="LysR_subst-bd"/>
</dbReference>
<dbReference type="InterPro" id="IPR000847">
    <property type="entry name" value="LysR_HTH_N"/>
</dbReference>
<accession>A0A7W8LDN4</accession>
<keyword evidence="4" id="KW-0804">Transcription</keyword>
<dbReference type="SUPFAM" id="SSF53850">
    <property type="entry name" value="Periplasmic binding protein-like II"/>
    <property type="match status" value="1"/>
</dbReference>
<dbReference type="GO" id="GO:0010628">
    <property type="term" value="P:positive regulation of gene expression"/>
    <property type="evidence" value="ECO:0007669"/>
    <property type="project" value="TreeGrafter"/>
</dbReference>
<evidence type="ECO:0000256" key="4">
    <source>
        <dbReference type="ARBA" id="ARBA00023163"/>
    </source>
</evidence>
<evidence type="ECO:0000256" key="2">
    <source>
        <dbReference type="ARBA" id="ARBA00023015"/>
    </source>
</evidence>
<reference evidence="6 7" key="1">
    <citation type="submission" date="2020-08" db="EMBL/GenBank/DDBJ databases">
        <title>Genomic Encyclopedia of Type Strains, Phase IV (KMG-V): Genome sequencing to study the core and pangenomes of soil and plant-associated prokaryotes.</title>
        <authorList>
            <person name="Whitman W."/>
        </authorList>
    </citation>
    <scope>NUCLEOTIDE SEQUENCE [LARGE SCALE GENOMIC DNA]</scope>
    <source>
        <strain evidence="6 7">JPY162</strain>
    </source>
</reference>
<dbReference type="PRINTS" id="PR00039">
    <property type="entry name" value="HTHLYSR"/>
</dbReference>
<keyword evidence="2" id="KW-0805">Transcription regulation</keyword>
<dbReference type="PROSITE" id="PS50931">
    <property type="entry name" value="HTH_LYSR"/>
    <property type="match status" value="1"/>
</dbReference>
<dbReference type="AlphaFoldDB" id="A0A7W8LDN4"/>
<dbReference type="SUPFAM" id="SSF46785">
    <property type="entry name" value="Winged helix' DNA-binding domain"/>
    <property type="match status" value="1"/>
</dbReference>
<protein>
    <submittedName>
        <fullName evidence="6">DNA-binding transcriptional LysR family regulator</fullName>
    </submittedName>
</protein>
<feature type="domain" description="HTH lysR-type" evidence="5">
    <location>
        <begin position="1"/>
        <end position="58"/>
    </location>
</feature>
<dbReference type="PANTHER" id="PTHR30427">
    <property type="entry name" value="TRANSCRIPTIONAL ACTIVATOR PROTEIN LYSR"/>
    <property type="match status" value="1"/>
</dbReference>
<evidence type="ECO:0000259" key="5">
    <source>
        <dbReference type="PROSITE" id="PS50931"/>
    </source>
</evidence>
<dbReference type="Proteomes" id="UP000592820">
    <property type="component" value="Unassembled WGS sequence"/>
</dbReference>
<evidence type="ECO:0000313" key="6">
    <source>
        <dbReference type="EMBL" id="MBB5405051.1"/>
    </source>
</evidence>
<dbReference type="Gene3D" id="1.10.10.10">
    <property type="entry name" value="Winged helix-like DNA-binding domain superfamily/Winged helix DNA-binding domain"/>
    <property type="match status" value="1"/>
</dbReference>
<dbReference type="InterPro" id="IPR036390">
    <property type="entry name" value="WH_DNA-bd_sf"/>
</dbReference>
<dbReference type="GO" id="GO:0009089">
    <property type="term" value="P:lysine biosynthetic process via diaminopimelate"/>
    <property type="evidence" value="ECO:0007669"/>
    <property type="project" value="TreeGrafter"/>
</dbReference>
<dbReference type="InterPro" id="IPR036388">
    <property type="entry name" value="WH-like_DNA-bd_sf"/>
</dbReference>
<dbReference type="GO" id="GO:0003700">
    <property type="term" value="F:DNA-binding transcription factor activity"/>
    <property type="evidence" value="ECO:0007669"/>
    <property type="project" value="InterPro"/>
</dbReference>
<dbReference type="EMBL" id="JACHDE010000026">
    <property type="protein sequence ID" value="MBB5405051.1"/>
    <property type="molecule type" value="Genomic_DNA"/>
</dbReference>
<evidence type="ECO:0000256" key="3">
    <source>
        <dbReference type="ARBA" id="ARBA00023125"/>
    </source>
</evidence>
<name>A0A7W8LDN4_9BURK</name>
<dbReference type="PANTHER" id="PTHR30427:SF1">
    <property type="entry name" value="TRANSCRIPTIONAL ACTIVATOR PROTEIN LYSR"/>
    <property type="match status" value="1"/>
</dbReference>
<dbReference type="CDD" id="cd05466">
    <property type="entry name" value="PBP2_LTTR_substrate"/>
    <property type="match status" value="1"/>
</dbReference>
<dbReference type="GO" id="GO:0043565">
    <property type="term" value="F:sequence-specific DNA binding"/>
    <property type="evidence" value="ECO:0007669"/>
    <property type="project" value="TreeGrafter"/>
</dbReference>
<evidence type="ECO:0000313" key="7">
    <source>
        <dbReference type="Proteomes" id="UP000592820"/>
    </source>
</evidence>